<evidence type="ECO:0000256" key="1">
    <source>
        <dbReference type="SAM" id="SignalP"/>
    </source>
</evidence>
<name>A0AAI9U837_9PEZI</name>
<reference evidence="2 3" key="1">
    <citation type="submission" date="2016-10" db="EMBL/GenBank/DDBJ databases">
        <title>The genome sequence of Colletotrichum fioriniae PJ7.</title>
        <authorList>
            <person name="Baroncelli R."/>
        </authorList>
    </citation>
    <scope>NUCLEOTIDE SEQUENCE [LARGE SCALE GENOMIC DNA]</scope>
    <source>
        <strain evidence="2">Col 31</strain>
    </source>
</reference>
<keyword evidence="1" id="KW-0732">Signal</keyword>
<dbReference type="Proteomes" id="UP001239795">
    <property type="component" value="Unassembled WGS sequence"/>
</dbReference>
<evidence type="ECO:0000313" key="3">
    <source>
        <dbReference type="Proteomes" id="UP001239795"/>
    </source>
</evidence>
<accession>A0AAI9U837</accession>
<feature type="chain" id="PRO_5042477221" evidence="1">
    <location>
        <begin position="17"/>
        <end position="96"/>
    </location>
</feature>
<sequence length="96" mass="10588">MIGLLFVLVFVTSTVAAISRQPDITCSNFKGVTDNKARRRSENLTKISRSRLYFFFVLCASYLHSLIQSVSGLVDLSSNNPLLLSSCDLASIKSKL</sequence>
<protein>
    <submittedName>
        <fullName evidence="2">Uncharacterized protein</fullName>
    </submittedName>
</protein>
<dbReference type="EMBL" id="MLGG01000035">
    <property type="protein sequence ID" value="KAK1453475.1"/>
    <property type="molecule type" value="Genomic_DNA"/>
</dbReference>
<keyword evidence="3" id="KW-1185">Reference proteome</keyword>
<evidence type="ECO:0000313" key="2">
    <source>
        <dbReference type="EMBL" id="KAK1453475.1"/>
    </source>
</evidence>
<gene>
    <name evidence="2" type="ORF">CMEL01_05134</name>
</gene>
<dbReference type="AlphaFoldDB" id="A0AAI9U837"/>
<feature type="signal peptide" evidence="1">
    <location>
        <begin position="1"/>
        <end position="16"/>
    </location>
</feature>
<comment type="caution">
    <text evidence="2">The sequence shown here is derived from an EMBL/GenBank/DDBJ whole genome shotgun (WGS) entry which is preliminary data.</text>
</comment>
<proteinExistence type="predicted"/>
<organism evidence="2 3">
    <name type="scientific">Colletotrichum melonis</name>
    <dbReference type="NCBI Taxonomy" id="1209925"/>
    <lineage>
        <taxon>Eukaryota</taxon>
        <taxon>Fungi</taxon>
        <taxon>Dikarya</taxon>
        <taxon>Ascomycota</taxon>
        <taxon>Pezizomycotina</taxon>
        <taxon>Sordariomycetes</taxon>
        <taxon>Hypocreomycetidae</taxon>
        <taxon>Glomerellales</taxon>
        <taxon>Glomerellaceae</taxon>
        <taxon>Colletotrichum</taxon>
        <taxon>Colletotrichum acutatum species complex</taxon>
    </lineage>
</organism>